<proteinExistence type="predicted"/>
<feature type="compositionally biased region" description="Basic and acidic residues" evidence="1">
    <location>
        <begin position="292"/>
        <end position="308"/>
    </location>
</feature>
<accession>A0A0B7K6A1</accession>
<dbReference type="CDD" id="cd20558">
    <property type="entry name" value="CYCLIN_ScPCL7-like"/>
    <property type="match status" value="1"/>
</dbReference>
<organism evidence="2">
    <name type="scientific">Bionectria ochroleuca</name>
    <name type="common">Gliocladium roseum</name>
    <dbReference type="NCBI Taxonomy" id="29856"/>
    <lineage>
        <taxon>Eukaryota</taxon>
        <taxon>Fungi</taxon>
        <taxon>Dikarya</taxon>
        <taxon>Ascomycota</taxon>
        <taxon>Pezizomycotina</taxon>
        <taxon>Sordariomycetes</taxon>
        <taxon>Hypocreomycetidae</taxon>
        <taxon>Hypocreales</taxon>
        <taxon>Bionectriaceae</taxon>
        <taxon>Clonostachys</taxon>
    </lineage>
</organism>
<feature type="region of interest" description="Disordered" evidence="1">
    <location>
        <begin position="91"/>
        <end position="157"/>
    </location>
</feature>
<reference evidence="2" key="1">
    <citation type="submission" date="2015-01" db="EMBL/GenBank/DDBJ databases">
        <authorList>
            <person name="Durling Mikael"/>
        </authorList>
    </citation>
    <scope>NUCLEOTIDE SEQUENCE</scope>
</reference>
<dbReference type="PANTHER" id="PTHR15615:SF32">
    <property type="entry name" value="PROTEIN KINASE COMPLEX COMPONENT, PUTATIVE (AFU_ORTHOLOGUE AFUA_2G07660)-RELATED"/>
    <property type="match status" value="1"/>
</dbReference>
<dbReference type="SUPFAM" id="SSF47954">
    <property type="entry name" value="Cyclin-like"/>
    <property type="match status" value="1"/>
</dbReference>
<dbReference type="InterPro" id="IPR013922">
    <property type="entry name" value="Cyclin_PHO80-like"/>
</dbReference>
<evidence type="ECO:0000313" key="2">
    <source>
        <dbReference type="EMBL" id="CEO50515.1"/>
    </source>
</evidence>
<dbReference type="PANTHER" id="PTHR15615">
    <property type="match status" value="1"/>
</dbReference>
<evidence type="ECO:0000256" key="1">
    <source>
        <dbReference type="SAM" id="MobiDB-lite"/>
    </source>
</evidence>
<feature type="region of interest" description="Disordered" evidence="1">
    <location>
        <begin position="62"/>
        <end position="81"/>
    </location>
</feature>
<dbReference type="GO" id="GO:0019901">
    <property type="term" value="F:protein kinase binding"/>
    <property type="evidence" value="ECO:0007669"/>
    <property type="project" value="InterPro"/>
</dbReference>
<dbReference type="Gene3D" id="1.10.472.10">
    <property type="entry name" value="Cyclin-like"/>
    <property type="match status" value="1"/>
</dbReference>
<protein>
    <submittedName>
        <fullName evidence="2">Uncharacterized protein</fullName>
    </submittedName>
</protein>
<dbReference type="InterPro" id="IPR036915">
    <property type="entry name" value="Cyclin-like_sf"/>
</dbReference>
<sequence>MTDCASLTTTTQTRLLQPTLQLHQATTKAPSIPPIDQDFARLAASEALRLLSASLETLVHVTGDIPPTPPPRSPTDPQMSGLQAEKDIIARSRRSSPAPGNADARVHYNKPRPQDQIGHVSVDRSRKANTQQPEIDGVRFKSPSPRAPEHVIISGDSRPLNTQHSAITRKFYSKLEPPITITQYLLRLHQFCPMSTAVYIATSLYIHRLAVEQCAIHVTKRNVHRLVLAGLRVATKALEDLAYPHSKVAKVGGVSEAELARLEISFCFLAGFELVIGEEMLRTHCDVLKEKSDEATKRQKGSDEKVLELRMANKPNGVQES</sequence>
<dbReference type="GO" id="GO:0016538">
    <property type="term" value="F:cyclin-dependent protein serine/threonine kinase regulator activity"/>
    <property type="evidence" value="ECO:0007669"/>
    <property type="project" value="TreeGrafter"/>
</dbReference>
<gene>
    <name evidence="2" type="ORF">BN869_000006573_1</name>
</gene>
<dbReference type="GO" id="GO:0005634">
    <property type="term" value="C:nucleus"/>
    <property type="evidence" value="ECO:0007669"/>
    <property type="project" value="TreeGrafter"/>
</dbReference>
<name>A0A0B7K6A1_BIOOC</name>
<dbReference type="EMBL" id="CDPU01000019">
    <property type="protein sequence ID" value="CEO50515.1"/>
    <property type="molecule type" value="Genomic_DNA"/>
</dbReference>
<dbReference type="Pfam" id="PF08613">
    <property type="entry name" value="Cyclin"/>
    <property type="match status" value="1"/>
</dbReference>
<feature type="region of interest" description="Disordered" evidence="1">
    <location>
        <begin position="292"/>
        <end position="321"/>
    </location>
</feature>
<dbReference type="GO" id="GO:0000307">
    <property type="term" value="C:cyclin-dependent protein kinase holoenzyme complex"/>
    <property type="evidence" value="ECO:0007669"/>
    <property type="project" value="TreeGrafter"/>
</dbReference>
<dbReference type="AlphaFoldDB" id="A0A0B7K6A1"/>